<evidence type="ECO:0000313" key="6">
    <source>
        <dbReference type="Proteomes" id="UP001275084"/>
    </source>
</evidence>
<organism evidence="5 6">
    <name type="scientific">Lasiosphaeria hispida</name>
    <dbReference type="NCBI Taxonomy" id="260671"/>
    <lineage>
        <taxon>Eukaryota</taxon>
        <taxon>Fungi</taxon>
        <taxon>Dikarya</taxon>
        <taxon>Ascomycota</taxon>
        <taxon>Pezizomycotina</taxon>
        <taxon>Sordariomycetes</taxon>
        <taxon>Sordariomycetidae</taxon>
        <taxon>Sordariales</taxon>
        <taxon>Lasiosphaeriaceae</taxon>
        <taxon>Lasiosphaeria</taxon>
    </lineage>
</organism>
<dbReference type="Proteomes" id="UP001275084">
    <property type="component" value="Unassembled WGS sequence"/>
</dbReference>
<keyword evidence="2" id="KW-0472">Membrane</keyword>
<comment type="caution">
    <text evidence="5">The sequence shown here is derived from an EMBL/GenBank/DDBJ whole genome shotgun (WGS) entry which is preliminary data.</text>
</comment>
<dbReference type="GO" id="GO:0006874">
    <property type="term" value="P:intracellular calcium ion homeostasis"/>
    <property type="evidence" value="ECO:0007669"/>
    <property type="project" value="TreeGrafter"/>
</dbReference>
<dbReference type="PANTHER" id="PTHR31323">
    <property type="entry name" value="MECHANOSENSITIVE ION CHANNEL PROTEIN MSY2"/>
    <property type="match status" value="1"/>
</dbReference>
<dbReference type="GO" id="GO:0005262">
    <property type="term" value="F:calcium channel activity"/>
    <property type="evidence" value="ECO:0007669"/>
    <property type="project" value="TreeGrafter"/>
</dbReference>
<dbReference type="PANTHER" id="PTHR31323:SF14">
    <property type="entry name" value="MECHANOSENSITIVE ION CHANNEL PROTEIN MSY2"/>
    <property type="match status" value="1"/>
</dbReference>
<feature type="compositionally biased region" description="Polar residues" evidence="1">
    <location>
        <begin position="24"/>
        <end position="36"/>
    </location>
</feature>
<keyword evidence="2" id="KW-0812">Transmembrane</keyword>
<dbReference type="Pfam" id="PF25886">
    <property type="entry name" value="Msy1"/>
    <property type="match status" value="1"/>
</dbReference>
<feature type="transmembrane region" description="Helical" evidence="2">
    <location>
        <begin position="452"/>
        <end position="477"/>
    </location>
</feature>
<dbReference type="EMBL" id="JAUIQD010000005">
    <property type="protein sequence ID" value="KAK3349100.1"/>
    <property type="molecule type" value="Genomic_DNA"/>
</dbReference>
<name>A0AAJ0HEL7_9PEZI</name>
<dbReference type="Pfam" id="PF00924">
    <property type="entry name" value="MS_channel_2nd"/>
    <property type="match status" value="1"/>
</dbReference>
<keyword evidence="6" id="KW-1185">Reference proteome</keyword>
<feature type="region of interest" description="Disordered" evidence="1">
    <location>
        <begin position="16"/>
        <end position="38"/>
    </location>
</feature>
<feature type="transmembrane region" description="Helical" evidence="2">
    <location>
        <begin position="419"/>
        <end position="440"/>
    </location>
</feature>
<dbReference type="AlphaFoldDB" id="A0AAJ0HEL7"/>
<evidence type="ECO:0000259" key="4">
    <source>
        <dbReference type="Pfam" id="PF25886"/>
    </source>
</evidence>
<reference evidence="5" key="1">
    <citation type="journal article" date="2023" name="Mol. Phylogenet. Evol.">
        <title>Genome-scale phylogeny and comparative genomics of the fungal order Sordariales.</title>
        <authorList>
            <person name="Hensen N."/>
            <person name="Bonometti L."/>
            <person name="Westerberg I."/>
            <person name="Brannstrom I.O."/>
            <person name="Guillou S."/>
            <person name="Cros-Aarteil S."/>
            <person name="Calhoun S."/>
            <person name="Haridas S."/>
            <person name="Kuo A."/>
            <person name="Mondo S."/>
            <person name="Pangilinan J."/>
            <person name="Riley R."/>
            <person name="LaButti K."/>
            <person name="Andreopoulos B."/>
            <person name="Lipzen A."/>
            <person name="Chen C."/>
            <person name="Yan M."/>
            <person name="Daum C."/>
            <person name="Ng V."/>
            <person name="Clum A."/>
            <person name="Steindorff A."/>
            <person name="Ohm R.A."/>
            <person name="Martin F."/>
            <person name="Silar P."/>
            <person name="Natvig D.O."/>
            <person name="Lalanne C."/>
            <person name="Gautier V."/>
            <person name="Ament-Velasquez S.L."/>
            <person name="Kruys A."/>
            <person name="Hutchinson M.I."/>
            <person name="Powell A.J."/>
            <person name="Barry K."/>
            <person name="Miller A.N."/>
            <person name="Grigoriev I.V."/>
            <person name="Debuchy R."/>
            <person name="Gladieux P."/>
            <person name="Hiltunen Thoren M."/>
            <person name="Johannesson H."/>
        </authorList>
    </citation>
    <scope>NUCLEOTIDE SEQUENCE</scope>
    <source>
        <strain evidence="5">CBS 955.72</strain>
    </source>
</reference>
<dbReference type="InterPro" id="IPR058650">
    <property type="entry name" value="Msy1/2-like"/>
</dbReference>
<feature type="transmembrane region" description="Helical" evidence="2">
    <location>
        <begin position="59"/>
        <end position="81"/>
    </location>
</feature>
<protein>
    <recommendedName>
        <fullName evidence="7">Mechanosensitive ion channel protein</fullName>
    </recommendedName>
</protein>
<feature type="transmembrane region" description="Helical" evidence="2">
    <location>
        <begin position="206"/>
        <end position="224"/>
    </location>
</feature>
<dbReference type="InterPro" id="IPR006685">
    <property type="entry name" value="MscS_channel_2nd"/>
</dbReference>
<reference evidence="5" key="2">
    <citation type="submission" date="2023-06" db="EMBL/GenBank/DDBJ databases">
        <authorList>
            <consortium name="Lawrence Berkeley National Laboratory"/>
            <person name="Haridas S."/>
            <person name="Hensen N."/>
            <person name="Bonometti L."/>
            <person name="Westerberg I."/>
            <person name="Brannstrom I.O."/>
            <person name="Guillou S."/>
            <person name="Cros-Aarteil S."/>
            <person name="Calhoun S."/>
            <person name="Kuo A."/>
            <person name="Mondo S."/>
            <person name="Pangilinan J."/>
            <person name="Riley R."/>
            <person name="Labutti K."/>
            <person name="Andreopoulos B."/>
            <person name="Lipzen A."/>
            <person name="Chen C."/>
            <person name="Yanf M."/>
            <person name="Daum C."/>
            <person name="Ng V."/>
            <person name="Clum A."/>
            <person name="Steindorff A."/>
            <person name="Ohm R."/>
            <person name="Martin F."/>
            <person name="Silar P."/>
            <person name="Natvig D."/>
            <person name="Lalanne C."/>
            <person name="Gautier V."/>
            <person name="Ament-Velasquez S.L."/>
            <person name="Kruys A."/>
            <person name="Hutchinson M.I."/>
            <person name="Powell A.J."/>
            <person name="Barry K."/>
            <person name="Miller A.N."/>
            <person name="Grigoriev I.V."/>
            <person name="Debuchy R."/>
            <person name="Gladieux P."/>
            <person name="Thoren M.H."/>
            <person name="Johannesson H."/>
        </authorList>
    </citation>
    <scope>NUCLEOTIDE SEQUENCE</scope>
    <source>
        <strain evidence="5">CBS 955.72</strain>
    </source>
</reference>
<feature type="domain" description="Mechanosensitive ion channel protein Msy1/2-like transmembrane" evidence="4">
    <location>
        <begin position="58"/>
        <end position="226"/>
    </location>
</feature>
<sequence>MDKHSSTTRINEVFGSMPMDDLNSKANSRMGGSTSGDVKANHRTASGSYGSYLWDSAYWLIRFFLVVAFVALVLAIPVIVYRDIENTDENTAEEEIKDRLDRLWVYNIFQWLMISWIGLAIFYLFGTALPYIFRLVARYVNPAHARYWRILRVLRRPFCLIGFNLISYIAFLICIAYNPLIAIALGDTAETVGWVDFVSDVLEQCSLWAVFYLFEKIIILYITIHYHFRSDLKRLAHSKDTQNAVMALYEASVYLYPVGTAEFTDEDIMIGNATGSEHGEYRVRATRYLSRLGIDTYSLTSFFGNFLSSDPKSHWIRPASAYATVERAMANPKSAAALAKRIWMSMVPVGKDCLKADDIAEVLGPFRKEEAQGYFKVLDQNDMGDIRLEEMEWTLVDAGKIRASIYKGMHNSDHCINTLDWILLLFLGCIMVLFIMIEWVPSLKEVQETVKFFAVGLAFAVGRSIHHFLSGVVFILFDHPYDVGDRIELWSGQNHQSVSLFVERQSLLYTVFRRVDTWKEMQVANEYLQQCRIENVTRSGSNRQAVSMSVDIRTSFKDLALLRTELEAFLKHPDNKRDYMPVLGMNLVDVNELNKLDLRIVFIHRTNHANEPLRAARSNKILCAMLAAIRKIQLQRPDGGPLGQGGRPLFNVMLSQKEADERIAKFQSEVTQTRVDNGVMLAPQAEMGAGGLDVRDAGQDPARAKAAVEAAEAGRRAEREQREFEERKAMGVLGKPPAVPHKGPPLREAAQAVSSGVDAARARLSTGMRILPHFRS</sequence>
<evidence type="ECO:0000313" key="5">
    <source>
        <dbReference type="EMBL" id="KAK3349100.1"/>
    </source>
</evidence>
<gene>
    <name evidence="5" type="ORF">B0T25DRAFT_235112</name>
</gene>
<evidence type="ECO:0008006" key="7">
    <source>
        <dbReference type="Google" id="ProtNLM"/>
    </source>
</evidence>
<proteinExistence type="predicted"/>
<feature type="transmembrane region" description="Helical" evidence="2">
    <location>
        <begin position="108"/>
        <end position="137"/>
    </location>
</feature>
<keyword evidence="2" id="KW-1133">Transmembrane helix</keyword>
<evidence type="ECO:0000256" key="2">
    <source>
        <dbReference type="SAM" id="Phobius"/>
    </source>
</evidence>
<evidence type="ECO:0000259" key="3">
    <source>
        <dbReference type="Pfam" id="PF00924"/>
    </source>
</evidence>
<feature type="transmembrane region" description="Helical" evidence="2">
    <location>
        <begin position="158"/>
        <end position="186"/>
    </location>
</feature>
<feature type="domain" description="Mechanosensitive ion channel MscS" evidence="3">
    <location>
        <begin position="465"/>
        <end position="538"/>
    </location>
</feature>
<accession>A0AAJ0HEL7</accession>
<dbReference type="GO" id="GO:0016020">
    <property type="term" value="C:membrane"/>
    <property type="evidence" value="ECO:0007669"/>
    <property type="project" value="InterPro"/>
</dbReference>
<evidence type="ECO:0000256" key="1">
    <source>
        <dbReference type="SAM" id="MobiDB-lite"/>
    </source>
</evidence>